<organism evidence="4 5">
    <name type="scientific">Crotalaria pallida</name>
    <name type="common">Smooth rattlebox</name>
    <name type="synonym">Crotalaria striata</name>
    <dbReference type="NCBI Taxonomy" id="3830"/>
    <lineage>
        <taxon>Eukaryota</taxon>
        <taxon>Viridiplantae</taxon>
        <taxon>Streptophyta</taxon>
        <taxon>Embryophyta</taxon>
        <taxon>Tracheophyta</taxon>
        <taxon>Spermatophyta</taxon>
        <taxon>Magnoliopsida</taxon>
        <taxon>eudicotyledons</taxon>
        <taxon>Gunneridae</taxon>
        <taxon>Pentapetalae</taxon>
        <taxon>rosids</taxon>
        <taxon>fabids</taxon>
        <taxon>Fabales</taxon>
        <taxon>Fabaceae</taxon>
        <taxon>Papilionoideae</taxon>
        <taxon>50 kb inversion clade</taxon>
        <taxon>genistoids sensu lato</taxon>
        <taxon>core genistoids</taxon>
        <taxon>Crotalarieae</taxon>
        <taxon>Crotalaria</taxon>
    </lineage>
</organism>
<evidence type="ECO:0008006" key="6">
    <source>
        <dbReference type="Google" id="ProtNLM"/>
    </source>
</evidence>
<dbReference type="InterPro" id="IPR040265">
    <property type="entry name" value="CHUP1/IPGA1-like"/>
</dbReference>
<evidence type="ECO:0000256" key="2">
    <source>
        <dbReference type="SAM" id="Coils"/>
    </source>
</evidence>
<evidence type="ECO:0000256" key="1">
    <source>
        <dbReference type="ARBA" id="ARBA00023054"/>
    </source>
</evidence>
<dbReference type="GO" id="GO:0055028">
    <property type="term" value="C:cortical microtubule"/>
    <property type="evidence" value="ECO:0007669"/>
    <property type="project" value="TreeGrafter"/>
</dbReference>
<keyword evidence="3" id="KW-0812">Transmembrane</keyword>
<comment type="caution">
    <text evidence="4">The sequence shown here is derived from an EMBL/GenBank/DDBJ whole genome shotgun (WGS) entry which is preliminary data.</text>
</comment>
<dbReference type="GO" id="GO:0072699">
    <property type="term" value="P:protein localization to cortical microtubule cytoskeleton"/>
    <property type="evidence" value="ECO:0007669"/>
    <property type="project" value="TreeGrafter"/>
</dbReference>
<dbReference type="PANTHER" id="PTHR31342">
    <property type="entry name" value="PROTEIN CHUP1, CHLOROPLASTIC"/>
    <property type="match status" value="1"/>
</dbReference>
<sequence>MEGTPSKGEIIKPIILKAGVPLAVSIAGFVYAWIMAKKSISKASYSSLPDATNSSNQSEESFDSVASIEGVYANVVPDSSIIDDTPCLEQEIACLRSRFEGMKMRELALRFQFDQYCILKEQESMLGDMNNRLALETARVEFLDKEISSMERENKRLENFLMQYVKLIEQIEYWKSENKMLQRKFQRLLWKSKAQSRLAKDQALKIKAEEAEILRSQDALQIKKDVIDKLEDEIRGLQRVLDRLQDEKNELLNKLDTTEKSYASKIETGNVRKEDYKKVLDELEQIKKERADEVKELIFLRWTNACLKHELTRNREQHQNQDREHIELEFGGSNGIIHYDSEHELHNDSPLEHQNVVHSFDDTHNHRNSSACSKRRKLLRRIKRWVEGSEKERDRHSVS</sequence>
<feature type="coiled-coil region" evidence="2">
    <location>
        <begin position="213"/>
        <end position="296"/>
    </location>
</feature>
<dbReference type="Proteomes" id="UP001372338">
    <property type="component" value="Unassembled WGS sequence"/>
</dbReference>
<reference evidence="4 5" key="1">
    <citation type="submission" date="2024-01" db="EMBL/GenBank/DDBJ databases">
        <title>The genomes of 5 underutilized Papilionoideae crops provide insights into root nodulation and disease resistanc.</title>
        <authorList>
            <person name="Yuan L."/>
        </authorList>
    </citation>
    <scope>NUCLEOTIDE SEQUENCE [LARGE SCALE GENOMIC DNA]</scope>
    <source>
        <strain evidence="4">ZHUSHIDOU_FW_LH</strain>
        <tissue evidence="4">Leaf</tissue>
    </source>
</reference>
<dbReference type="EMBL" id="JAYWIO010000008">
    <property type="protein sequence ID" value="KAK7245013.1"/>
    <property type="molecule type" value="Genomic_DNA"/>
</dbReference>
<feature type="coiled-coil region" evidence="2">
    <location>
        <begin position="133"/>
        <end position="170"/>
    </location>
</feature>
<protein>
    <recommendedName>
        <fullName evidence="6">Protein CHUP1, chloroplastic</fullName>
    </recommendedName>
</protein>
<keyword evidence="3" id="KW-1133">Transmembrane helix</keyword>
<gene>
    <name evidence="4" type="ORF">RIF29_39843</name>
</gene>
<evidence type="ECO:0000256" key="3">
    <source>
        <dbReference type="SAM" id="Phobius"/>
    </source>
</evidence>
<keyword evidence="1 2" id="KW-0175">Coiled coil</keyword>
<feature type="transmembrane region" description="Helical" evidence="3">
    <location>
        <begin position="14"/>
        <end position="34"/>
    </location>
</feature>
<evidence type="ECO:0000313" key="5">
    <source>
        <dbReference type="Proteomes" id="UP001372338"/>
    </source>
</evidence>
<dbReference type="AlphaFoldDB" id="A0AAN9HTQ9"/>
<keyword evidence="5" id="KW-1185">Reference proteome</keyword>
<evidence type="ECO:0000313" key="4">
    <source>
        <dbReference type="EMBL" id="KAK7245013.1"/>
    </source>
</evidence>
<accession>A0AAN9HTQ9</accession>
<name>A0AAN9HTQ9_CROPI</name>
<proteinExistence type="predicted"/>
<keyword evidence="3" id="KW-0472">Membrane</keyword>
<dbReference type="PANTHER" id="PTHR31342:SF10">
    <property type="entry name" value="CHUP1-LIKE PROTEIN"/>
    <property type="match status" value="1"/>
</dbReference>